<dbReference type="EMBL" id="RWGY01000031">
    <property type="protein sequence ID" value="TVU14774.1"/>
    <property type="molecule type" value="Genomic_DNA"/>
</dbReference>
<reference evidence="1 2" key="1">
    <citation type="journal article" date="2019" name="Sci. Rep.">
        <title>A high-quality genome of Eragrostis curvula grass provides insights into Poaceae evolution and supports new strategies to enhance forage quality.</title>
        <authorList>
            <person name="Carballo J."/>
            <person name="Santos B.A.C.M."/>
            <person name="Zappacosta D."/>
            <person name="Garbus I."/>
            <person name="Selva J.P."/>
            <person name="Gallo C.A."/>
            <person name="Diaz A."/>
            <person name="Albertini E."/>
            <person name="Caccamo M."/>
            <person name="Echenique V."/>
        </authorList>
    </citation>
    <scope>NUCLEOTIDE SEQUENCE [LARGE SCALE GENOMIC DNA]</scope>
    <source>
        <strain evidence="2">cv. Victoria</strain>
        <tissue evidence="1">Leaf</tissue>
    </source>
</reference>
<sequence>MPRRHITVISPVLRTPNFSLKMANKFRWSGKRRAACRCSWTGAFAVARTCSRPWHWELQEYSSGGRCCSPWPWTARPACGRCCRCWATSWSSQWRSAAARR</sequence>
<proteinExistence type="predicted"/>
<keyword evidence="2" id="KW-1185">Reference proteome</keyword>
<dbReference type="Proteomes" id="UP000324897">
    <property type="component" value="Unassembled WGS sequence"/>
</dbReference>
<dbReference type="Gramene" id="TVU14774">
    <property type="protein sequence ID" value="TVU14774"/>
    <property type="gene ID" value="EJB05_38267"/>
</dbReference>
<evidence type="ECO:0000313" key="2">
    <source>
        <dbReference type="Proteomes" id="UP000324897"/>
    </source>
</evidence>
<name>A0A5J9TTU3_9POAL</name>
<dbReference type="AlphaFoldDB" id="A0A5J9TTU3"/>
<comment type="caution">
    <text evidence="1">The sequence shown here is derived from an EMBL/GenBank/DDBJ whole genome shotgun (WGS) entry which is preliminary data.</text>
</comment>
<organism evidence="1 2">
    <name type="scientific">Eragrostis curvula</name>
    <name type="common">weeping love grass</name>
    <dbReference type="NCBI Taxonomy" id="38414"/>
    <lineage>
        <taxon>Eukaryota</taxon>
        <taxon>Viridiplantae</taxon>
        <taxon>Streptophyta</taxon>
        <taxon>Embryophyta</taxon>
        <taxon>Tracheophyta</taxon>
        <taxon>Spermatophyta</taxon>
        <taxon>Magnoliopsida</taxon>
        <taxon>Liliopsida</taxon>
        <taxon>Poales</taxon>
        <taxon>Poaceae</taxon>
        <taxon>PACMAD clade</taxon>
        <taxon>Chloridoideae</taxon>
        <taxon>Eragrostideae</taxon>
        <taxon>Eragrostidinae</taxon>
        <taxon>Eragrostis</taxon>
    </lineage>
</organism>
<accession>A0A5J9TTU3</accession>
<evidence type="ECO:0000313" key="1">
    <source>
        <dbReference type="EMBL" id="TVU14774.1"/>
    </source>
</evidence>
<protein>
    <submittedName>
        <fullName evidence="1">Uncharacterized protein</fullName>
    </submittedName>
</protein>
<gene>
    <name evidence="1" type="ORF">EJB05_38267</name>
</gene>